<dbReference type="Gene3D" id="2.30.110.10">
    <property type="entry name" value="Electron Transport, Fmn-binding Protein, Chain A"/>
    <property type="match status" value="1"/>
</dbReference>
<sequence length="194" mass="22710">MNDIPGWRLSLTSALHRNRHLVYSRYFQLATVGLEGRPANRTVVFRGFLPETNQLQIITDSRSQKVNQIQNHSWGEVCWYFPETREQFRLLGELKLISDSYPDLTLTTARTTLWQFLSNAAKQQFYWPDSRQPRSESTAFHPLAIIPLEPPSNFILLLLEPQEVDHLELQGEPQNRTFYYYDSEQGWLAEIVNP</sequence>
<evidence type="ECO:0000259" key="1">
    <source>
        <dbReference type="Pfam" id="PF12766"/>
    </source>
</evidence>
<proteinExistence type="predicted"/>
<dbReference type="InterPro" id="IPR012349">
    <property type="entry name" value="Split_barrel_FMN-bd"/>
</dbReference>
<dbReference type="Proteomes" id="UP000184315">
    <property type="component" value="Unassembled WGS sequence"/>
</dbReference>
<keyword evidence="3" id="KW-1185">Reference proteome</keyword>
<dbReference type="GO" id="GO:0010181">
    <property type="term" value="F:FMN binding"/>
    <property type="evidence" value="ECO:0007669"/>
    <property type="project" value="InterPro"/>
</dbReference>
<dbReference type="NCBIfam" id="TIGR04026">
    <property type="entry name" value="PPOX_FMN_cyano"/>
    <property type="match status" value="1"/>
</dbReference>
<gene>
    <name evidence="2" type="ORF">PL9214291211</name>
</gene>
<dbReference type="STRING" id="671072.PL9214291211"/>
<dbReference type="PANTHER" id="PTHR28243">
    <property type="entry name" value="AGL049CP"/>
    <property type="match status" value="1"/>
</dbReference>
<evidence type="ECO:0000313" key="3">
    <source>
        <dbReference type="Proteomes" id="UP000184315"/>
    </source>
</evidence>
<protein>
    <submittedName>
        <fullName evidence="2">Pyridoxamine 5'-phosphate oxidase-related, FMN-binding</fullName>
    </submittedName>
</protein>
<dbReference type="RefSeq" id="WP_072718435.1">
    <property type="nucleotide sequence ID" value="NZ_LN889782.1"/>
</dbReference>
<organism evidence="2 3">
    <name type="scientific">Planktothrix tepida PCC 9214</name>
    <dbReference type="NCBI Taxonomy" id="671072"/>
    <lineage>
        <taxon>Bacteria</taxon>
        <taxon>Bacillati</taxon>
        <taxon>Cyanobacteriota</taxon>
        <taxon>Cyanophyceae</taxon>
        <taxon>Oscillatoriophycideae</taxon>
        <taxon>Oscillatoriales</taxon>
        <taxon>Microcoleaceae</taxon>
        <taxon>Planktothrix</taxon>
    </lineage>
</organism>
<dbReference type="EMBL" id="CZDF01000132">
    <property type="protein sequence ID" value="CUR31620.1"/>
    <property type="molecule type" value="Genomic_DNA"/>
</dbReference>
<accession>A0A1J1LIA5</accession>
<reference evidence="3" key="1">
    <citation type="submission" date="2015-10" db="EMBL/GenBank/DDBJ databases">
        <authorList>
            <person name="Regsiter A."/>
            <person name="william w."/>
        </authorList>
    </citation>
    <scope>NUCLEOTIDE SEQUENCE [LARGE SCALE GENOMIC DNA]</scope>
</reference>
<dbReference type="Pfam" id="PF12766">
    <property type="entry name" value="Pyridox_oxase_2"/>
    <property type="match status" value="1"/>
</dbReference>
<dbReference type="AlphaFoldDB" id="A0A1J1LIA5"/>
<dbReference type="OrthoDB" id="5736591at2"/>
<dbReference type="InterPro" id="IPR024624">
    <property type="entry name" value="Pyridox_Oxase_Alr4036_FMN-bd"/>
</dbReference>
<dbReference type="PANTHER" id="PTHR28243:SF1">
    <property type="entry name" value="PYRIDOXAMINE 5'-PHOSPHATE OXIDASE ALR4036 FAMILY FMN-BINDING DOMAIN-CONTAINING PROTEIN"/>
    <property type="match status" value="1"/>
</dbReference>
<evidence type="ECO:0000313" key="2">
    <source>
        <dbReference type="EMBL" id="CUR31620.1"/>
    </source>
</evidence>
<dbReference type="InterPro" id="IPR024015">
    <property type="entry name" value="Pyridox_Oxase_FMN-dep_Alr4036"/>
</dbReference>
<dbReference type="SUPFAM" id="SSF50475">
    <property type="entry name" value="FMN-binding split barrel"/>
    <property type="match status" value="1"/>
</dbReference>
<name>A0A1J1LIA5_9CYAN</name>
<feature type="domain" description="Pyridoxamine 5'-phosphate oxidase Alr4036 family FMN-binding" evidence="1">
    <location>
        <begin position="6"/>
        <end position="97"/>
    </location>
</feature>